<gene>
    <name evidence="1" type="ORF">E7Z75_09570</name>
</gene>
<proteinExistence type="predicted"/>
<evidence type="ECO:0000313" key="2">
    <source>
        <dbReference type="Proteomes" id="UP000732619"/>
    </source>
</evidence>
<accession>A0A8T3VZK7</accession>
<dbReference type="Proteomes" id="UP000732619">
    <property type="component" value="Unassembled WGS sequence"/>
</dbReference>
<organism evidence="1 2">
    <name type="scientific">Methanobrevibacter olleyae</name>
    <dbReference type="NCBI Taxonomy" id="294671"/>
    <lineage>
        <taxon>Archaea</taxon>
        <taxon>Methanobacteriati</taxon>
        <taxon>Methanobacteriota</taxon>
        <taxon>Methanomada group</taxon>
        <taxon>Methanobacteria</taxon>
        <taxon>Methanobacteriales</taxon>
        <taxon>Methanobacteriaceae</taxon>
        <taxon>Methanobrevibacter</taxon>
    </lineage>
</organism>
<dbReference type="EMBL" id="SUTG01000080">
    <property type="protein sequence ID" value="MBE6513366.1"/>
    <property type="molecule type" value="Genomic_DNA"/>
</dbReference>
<name>A0A8T3VZK7_METOL</name>
<evidence type="ECO:0000313" key="1">
    <source>
        <dbReference type="EMBL" id="MBE6513366.1"/>
    </source>
</evidence>
<dbReference type="AlphaFoldDB" id="A0A8T3VZK7"/>
<comment type="caution">
    <text evidence="1">The sequence shown here is derived from an EMBL/GenBank/DDBJ whole genome shotgun (WGS) entry which is preliminary data.</text>
</comment>
<protein>
    <submittedName>
        <fullName evidence="1">Uncharacterized protein</fullName>
    </submittedName>
</protein>
<reference evidence="1" key="1">
    <citation type="submission" date="2019-04" db="EMBL/GenBank/DDBJ databases">
        <title>Evolution of Biomass-Degrading Anaerobic Consortia Revealed by Metagenomics.</title>
        <authorList>
            <person name="Peng X."/>
        </authorList>
    </citation>
    <scope>NUCLEOTIDE SEQUENCE</scope>
    <source>
        <strain evidence="1">SIG14</strain>
    </source>
</reference>
<sequence length="119" mass="14135">MTMKTGSNLKFNDQYEYLTFDLDQEFLLGELKGDEIRDKMISAQEILDNHLKNNYSPGDEIEIDNPFDEPRLRKFIKINEVTDDMIDIIYYQHQINKEVYKFVTMSEPPVRGRILIPNE</sequence>